<evidence type="ECO:0000256" key="1">
    <source>
        <dbReference type="SAM" id="Phobius"/>
    </source>
</evidence>
<proteinExistence type="predicted"/>
<sequence length="151" mass="17054">MKNVLGLIVALALVASTAQASWMMNAYLIFMDEPNYDNFVAIGLTQIYAWIAPFIYGGVVILVSDSWNGVGDYDADDCYNTRVLAYQVDNSIVTEQDWIEYWMDFTYQTFLELLGVPNDLEDPDLDSFDETQYQCAIDKDCSYINGGTDPC</sequence>
<keyword evidence="1" id="KW-1133">Transmembrane helix</keyword>
<protein>
    <submittedName>
        <fullName evidence="3">Uncharacterized protein</fullName>
    </submittedName>
</protein>
<dbReference type="EMBL" id="HBIQ01002022">
    <property type="protein sequence ID" value="CAE0519448.1"/>
    <property type="molecule type" value="Transcribed_RNA"/>
</dbReference>
<keyword evidence="1" id="KW-0812">Transmembrane</keyword>
<dbReference type="AlphaFoldDB" id="A0A7S3VVB8"/>
<gene>
    <name evidence="3" type="ORF">SACU0126_LOCUS804</name>
</gene>
<keyword evidence="2" id="KW-0732">Signal</keyword>
<feature type="transmembrane region" description="Helical" evidence="1">
    <location>
        <begin position="39"/>
        <end position="63"/>
    </location>
</feature>
<reference evidence="3" key="1">
    <citation type="submission" date="2021-01" db="EMBL/GenBank/DDBJ databases">
        <authorList>
            <person name="Corre E."/>
            <person name="Pelletier E."/>
            <person name="Niang G."/>
            <person name="Scheremetjew M."/>
            <person name="Finn R."/>
            <person name="Kale V."/>
            <person name="Holt S."/>
            <person name="Cochrane G."/>
            <person name="Meng A."/>
            <person name="Brown T."/>
            <person name="Cohen L."/>
        </authorList>
    </citation>
    <scope>NUCLEOTIDE SEQUENCE</scope>
    <source>
        <strain evidence="3">SPMC142</strain>
    </source>
</reference>
<feature type="chain" id="PRO_5031546876" evidence="2">
    <location>
        <begin position="21"/>
        <end position="151"/>
    </location>
</feature>
<organism evidence="3">
    <name type="scientific">Strombidinopsis acuminata</name>
    <dbReference type="NCBI Taxonomy" id="141414"/>
    <lineage>
        <taxon>Eukaryota</taxon>
        <taxon>Sar</taxon>
        <taxon>Alveolata</taxon>
        <taxon>Ciliophora</taxon>
        <taxon>Intramacronucleata</taxon>
        <taxon>Spirotrichea</taxon>
        <taxon>Choreotrichia</taxon>
        <taxon>Choreotrichida</taxon>
        <taxon>Strombidinopsidae</taxon>
        <taxon>Strombidinopsis</taxon>
    </lineage>
</organism>
<name>A0A7S3VVB8_9SPIT</name>
<feature type="signal peptide" evidence="2">
    <location>
        <begin position="1"/>
        <end position="20"/>
    </location>
</feature>
<evidence type="ECO:0000313" key="3">
    <source>
        <dbReference type="EMBL" id="CAE0519448.1"/>
    </source>
</evidence>
<keyword evidence="1" id="KW-0472">Membrane</keyword>
<accession>A0A7S3VVB8</accession>
<evidence type="ECO:0000256" key="2">
    <source>
        <dbReference type="SAM" id="SignalP"/>
    </source>
</evidence>